<keyword evidence="4 8" id="KW-0418">Kinase</keyword>
<dbReference type="STRING" id="1095630.A0A2J6TGS4"/>
<reference evidence="8 9" key="1">
    <citation type="submission" date="2016-04" db="EMBL/GenBank/DDBJ databases">
        <title>A degradative enzymes factory behind the ericoid mycorrhizal symbiosis.</title>
        <authorList>
            <consortium name="DOE Joint Genome Institute"/>
            <person name="Martino E."/>
            <person name="Morin E."/>
            <person name="Grelet G."/>
            <person name="Kuo A."/>
            <person name="Kohler A."/>
            <person name="Daghino S."/>
            <person name="Barry K."/>
            <person name="Choi C."/>
            <person name="Cichocki N."/>
            <person name="Clum A."/>
            <person name="Copeland A."/>
            <person name="Hainaut M."/>
            <person name="Haridas S."/>
            <person name="Labutti K."/>
            <person name="Lindquist E."/>
            <person name="Lipzen A."/>
            <person name="Khouja H.-R."/>
            <person name="Murat C."/>
            <person name="Ohm R."/>
            <person name="Olson A."/>
            <person name="Spatafora J."/>
            <person name="Veneault-Fourrey C."/>
            <person name="Henrissat B."/>
            <person name="Grigoriev I."/>
            <person name="Martin F."/>
            <person name="Perotto S."/>
        </authorList>
    </citation>
    <scope>NUCLEOTIDE SEQUENCE [LARGE SCALE GENOMIC DNA]</scope>
    <source>
        <strain evidence="8 9">E</strain>
    </source>
</reference>
<dbReference type="GO" id="GO:0005524">
    <property type="term" value="F:ATP binding"/>
    <property type="evidence" value="ECO:0007669"/>
    <property type="project" value="UniProtKB-KW"/>
</dbReference>
<evidence type="ECO:0000256" key="3">
    <source>
        <dbReference type="ARBA" id="ARBA00022741"/>
    </source>
</evidence>
<feature type="compositionally biased region" description="Low complexity" evidence="6">
    <location>
        <begin position="482"/>
        <end position="495"/>
    </location>
</feature>
<dbReference type="OrthoDB" id="4062651at2759"/>
<protein>
    <recommendedName>
        <fullName evidence="1">non-specific serine/threonine protein kinase</fullName>
        <ecNumber evidence="1">2.7.11.1</ecNumber>
    </recommendedName>
</protein>
<organism evidence="8 9">
    <name type="scientific">Hyaloscypha bicolor E</name>
    <dbReference type="NCBI Taxonomy" id="1095630"/>
    <lineage>
        <taxon>Eukaryota</taxon>
        <taxon>Fungi</taxon>
        <taxon>Dikarya</taxon>
        <taxon>Ascomycota</taxon>
        <taxon>Pezizomycotina</taxon>
        <taxon>Leotiomycetes</taxon>
        <taxon>Helotiales</taxon>
        <taxon>Hyaloscyphaceae</taxon>
        <taxon>Hyaloscypha</taxon>
        <taxon>Hyaloscypha bicolor</taxon>
    </lineage>
</organism>
<dbReference type="InterPro" id="IPR000719">
    <property type="entry name" value="Prot_kinase_dom"/>
</dbReference>
<evidence type="ECO:0000259" key="7">
    <source>
        <dbReference type="PROSITE" id="PS50011"/>
    </source>
</evidence>
<sequence length="502" mass="57339">MANLANQRVANEFREYRGQPKWSDQELQAHWRAQDYQQPAPYQPAEPALNPWPAPPPPKAAVALTQLQKDFLASTIPDLENAENTAFAGGPGYWTGKKFLGKGGLGMVALWQYDGPAGDQNQKYRQVAVKEATGDAARHMNSDNNIHRELTKTKSQHINHCLIRGRTVDPQAENLHPDWKGKVKRLILEYCPLGDVRQLIERFQKLGRPFKETTLWKIFECLVDGISVMETGYELSYPSPTYEPSRRDRRNWDPIIHFDMKPGNICKIGDFGLAEFDWNFLLNGDAQHDDIVWPQILLFRDNGTPGYFVPEQFTEEWEFRNYKNSNIAGKYSYATNVWGIGCILYQLVLLTHGAPDPKVPFTPSWNLNRDIPKGRTFGLPLHGQSRYYSRQLTDLVQECLYEVPQHRPGLEDLKTRVRSGFLDALQVDPIPDLWMDFEPPPPGRADGRPYCRGVVKKTGKSCENAGLHEHGGYCGLHKKQRSQQAQQTPQPQARRNPLRNAR</sequence>
<evidence type="ECO:0000256" key="2">
    <source>
        <dbReference type="ARBA" id="ARBA00022679"/>
    </source>
</evidence>
<evidence type="ECO:0000313" key="9">
    <source>
        <dbReference type="Proteomes" id="UP000235371"/>
    </source>
</evidence>
<dbReference type="Gene3D" id="1.10.510.10">
    <property type="entry name" value="Transferase(Phosphotransferase) domain 1"/>
    <property type="match status" value="1"/>
</dbReference>
<dbReference type="SUPFAM" id="SSF56112">
    <property type="entry name" value="Protein kinase-like (PK-like)"/>
    <property type="match status" value="1"/>
</dbReference>
<dbReference type="GO" id="GO:0005737">
    <property type="term" value="C:cytoplasm"/>
    <property type="evidence" value="ECO:0007669"/>
    <property type="project" value="TreeGrafter"/>
</dbReference>
<dbReference type="InterPro" id="IPR050660">
    <property type="entry name" value="NEK_Ser/Thr_kinase"/>
</dbReference>
<evidence type="ECO:0000256" key="6">
    <source>
        <dbReference type="SAM" id="MobiDB-lite"/>
    </source>
</evidence>
<keyword evidence="5" id="KW-0067">ATP-binding</keyword>
<dbReference type="GO" id="GO:0005634">
    <property type="term" value="C:nucleus"/>
    <property type="evidence" value="ECO:0007669"/>
    <property type="project" value="TreeGrafter"/>
</dbReference>
<accession>A0A2J6TGS4</accession>
<dbReference type="GO" id="GO:0004674">
    <property type="term" value="F:protein serine/threonine kinase activity"/>
    <property type="evidence" value="ECO:0007669"/>
    <property type="project" value="UniProtKB-EC"/>
</dbReference>
<keyword evidence="3" id="KW-0547">Nucleotide-binding</keyword>
<proteinExistence type="predicted"/>
<dbReference type="InterPro" id="IPR011009">
    <property type="entry name" value="Kinase-like_dom_sf"/>
</dbReference>
<dbReference type="PANTHER" id="PTHR43671:SF13">
    <property type="entry name" value="SERINE_THREONINE-PROTEIN KINASE NEK2"/>
    <property type="match status" value="1"/>
</dbReference>
<dbReference type="SMART" id="SM00220">
    <property type="entry name" value="S_TKc"/>
    <property type="match status" value="1"/>
</dbReference>
<dbReference type="RefSeq" id="XP_024739105.1">
    <property type="nucleotide sequence ID" value="XM_024888389.1"/>
</dbReference>
<feature type="region of interest" description="Disordered" evidence="6">
    <location>
        <begin position="473"/>
        <end position="502"/>
    </location>
</feature>
<evidence type="ECO:0000256" key="5">
    <source>
        <dbReference type="ARBA" id="ARBA00022840"/>
    </source>
</evidence>
<keyword evidence="9" id="KW-1185">Reference proteome</keyword>
<dbReference type="AlphaFoldDB" id="A0A2J6TGS4"/>
<dbReference type="Proteomes" id="UP000235371">
    <property type="component" value="Unassembled WGS sequence"/>
</dbReference>
<dbReference type="InParanoid" id="A0A2J6TGS4"/>
<evidence type="ECO:0000313" key="8">
    <source>
        <dbReference type="EMBL" id="PMD62201.1"/>
    </source>
</evidence>
<dbReference type="EC" id="2.7.11.1" evidence="1"/>
<name>A0A2J6TGS4_9HELO</name>
<dbReference type="EMBL" id="KZ613783">
    <property type="protein sequence ID" value="PMD62201.1"/>
    <property type="molecule type" value="Genomic_DNA"/>
</dbReference>
<dbReference type="GeneID" id="36596465"/>
<dbReference type="GO" id="GO:0007059">
    <property type="term" value="P:chromosome segregation"/>
    <property type="evidence" value="ECO:0007669"/>
    <property type="project" value="TreeGrafter"/>
</dbReference>
<keyword evidence="2" id="KW-0808">Transferase</keyword>
<evidence type="ECO:0000256" key="1">
    <source>
        <dbReference type="ARBA" id="ARBA00012513"/>
    </source>
</evidence>
<evidence type="ECO:0000256" key="4">
    <source>
        <dbReference type="ARBA" id="ARBA00022777"/>
    </source>
</evidence>
<dbReference type="PROSITE" id="PS50011">
    <property type="entry name" value="PROTEIN_KINASE_DOM"/>
    <property type="match status" value="1"/>
</dbReference>
<feature type="domain" description="Protein kinase" evidence="7">
    <location>
        <begin position="94"/>
        <end position="422"/>
    </location>
</feature>
<gene>
    <name evidence="8" type="ORF">K444DRAFT_716557</name>
</gene>
<dbReference type="PANTHER" id="PTHR43671">
    <property type="entry name" value="SERINE/THREONINE-PROTEIN KINASE NEK"/>
    <property type="match status" value="1"/>
</dbReference>